<comment type="subcellular location">
    <subcellularLocation>
        <location evidence="3">Cell membrane</location>
        <topology evidence="3">Peripheral membrane protein</topology>
        <orientation evidence="3">Cytoplasmic side</orientation>
    </subcellularLocation>
    <subcellularLocation>
        <location evidence="2">Cytoplasm</location>
        <location evidence="2">Cytoskeleton</location>
        <location evidence="2">Actin patch</location>
    </subcellularLocation>
    <subcellularLocation>
        <location evidence="1">Endosome membrane</location>
        <topology evidence="1">Peripheral membrane protein</topology>
        <orientation evidence="1">Cytoplasmic side</orientation>
    </subcellularLocation>
</comment>
<keyword evidence="19" id="KW-1185">Reference proteome</keyword>
<sequence>MGFLGVYKALYDYAPQAEGELQISEGDILYLLEKSEEDDWWKAKKKASAEDEDEPSGLIPNNYVEEARPVSHARALYEYTRQTDEELSFPEDAKLEIFDSSDPDWILAGHDGDYGFVPANYIGMGDGEGQQQEEEEEEGEAAPPALPARAPSDLASPPLPARNVPSEPSSPAASGPAAALANVMVGRSASTTRAAPSLSLPPRPQYASEESEDEAKSPPLPTRPRGPSMASIEQTYRSPPPDRHITFNDYAPEAEEPPEEPPRTPSQQPGSFHMYNINEMVSVMGKRKKMPTTLGINLKTGIILIAPERAQDGPTQEWTADRMTHYSREGKHVFMELVRPSKSVDFHAGAKDTAEEIVSALGELAGAVRAEGLKEVIMAGTGRTQMKGQVLYDFMAQGNDEVTVGVGDEVIIIDDTKSEEWWQVRRLKNGKEGVVPSSYIEITGPVSSPITSSHAGINAGKSTVKQNRLEEERLTKEAVKAAQQAEQREKGNRSSEVGPGMRLPERNSSLSARERSNSAGQQRSRRENGRPDGSGSSRSGKSSKFCYENRGTPRFSRAANSSTEPDPSKVRTWTDRSKSFSVEAQFLGLKDGKINLHKMNGVKIAVPVAKMSVEDLEYVERATGISLDEDKPLSGLRKKMAPDSIKSPTSASSKVGASVEPKKPDYDWFQFFLSCDVAVGLCERYAQAFSRDSMDESVLPDVDASVLRNLGLREGDIIKVMRFLDNKYARGKKGAGGDDGEAGGGLFSGPGGTLRNNTRKGRPAPAVQTNDVVDPKAFSRQKDANSDAASPSSATAPAASAAPASKSSGGFDDDAWDVKPSKTQPSEAPSTTSAAPASRPAAQLTGSMQDLSLLSQPLEPTKVQPVVTQPPAAPPTVTTSPPAQVPQQTGATPAFFSGMQPPTINTQQLGQMPQAMARQRPMAPQHTQGQGALMPPPPLRPLSAPQSAQPSAFSPPPLQPQMTGNPNMYQQQIAPPGQSLNDINQARLQQQYMQQMQQQQQLQAAQQPPAAPMMAYPTGMQQPGFGQNQFMQPMANGPQQMQSPFADPRSQQFSPVQAQPTGYPGVFNPGQGFGGAPTGGVNSFLPPPMEPQRTGMPGQMQPQATGMPFTQGFGNAGAPPQQQQQQQQAPMQPLVAQKTGPPPPVRFGMTGDAKLAPQPTGRRANLAHATPQNPFGF</sequence>
<dbReference type="PANTHER" id="PTHR15735:SF19">
    <property type="entry name" value="ACTIN CYTOSKELETON-REGULATORY COMPLEX PROTEIN SLA1"/>
    <property type="match status" value="1"/>
</dbReference>
<feature type="compositionally biased region" description="Gly residues" evidence="16">
    <location>
        <begin position="742"/>
        <end position="752"/>
    </location>
</feature>
<dbReference type="AlphaFoldDB" id="A0AAJ0C743"/>
<feature type="compositionally biased region" description="Low complexity" evidence="16">
    <location>
        <begin position="1116"/>
        <end position="1137"/>
    </location>
</feature>
<keyword evidence="12" id="KW-0472">Membrane</keyword>
<evidence type="ECO:0000256" key="7">
    <source>
        <dbReference type="ARBA" id="ARBA00022475"/>
    </source>
</evidence>
<dbReference type="SMART" id="SM00326">
    <property type="entry name" value="SH3"/>
    <property type="match status" value="3"/>
</dbReference>
<dbReference type="InterPro" id="IPR013761">
    <property type="entry name" value="SAM/pointed_sf"/>
</dbReference>
<dbReference type="GO" id="GO:0042802">
    <property type="term" value="F:identical protein binding"/>
    <property type="evidence" value="ECO:0007669"/>
    <property type="project" value="InterPro"/>
</dbReference>
<dbReference type="PRINTS" id="PR00452">
    <property type="entry name" value="SH3DOMAIN"/>
</dbReference>
<feature type="compositionally biased region" description="Acidic residues" evidence="16">
    <location>
        <begin position="131"/>
        <end position="140"/>
    </location>
</feature>
<keyword evidence="14" id="KW-0206">Cytoskeleton</keyword>
<dbReference type="Gene3D" id="2.30.30.40">
    <property type="entry name" value="SH3 Domains"/>
    <property type="match status" value="3"/>
</dbReference>
<feature type="region of interest" description="Disordered" evidence="16">
    <location>
        <begin position="912"/>
        <end position="979"/>
    </location>
</feature>
<name>A0AAJ0C743_9PEZI</name>
<dbReference type="GO" id="GO:0030833">
    <property type="term" value="P:regulation of actin filament polymerization"/>
    <property type="evidence" value="ECO:0007669"/>
    <property type="project" value="TreeGrafter"/>
</dbReference>
<organism evidence="18 19">
    <name type="scientific">Phialemonium atrogriseum</name>
    <dbReference type="NCBI Taxonomy" id="1093897"/>
    <lineage>
        <taxon>Eukaryota</taxon>
        <taxon>Fungi</taxon>
        <taxon>Dikarya</taxon>
        <taxon>Ascomycota</taxon>
        <taxon>Pezizomycotina</taxon>
        <taxon>Sordariomycetes</taxon>
        <taxon>Sordariomycetidae</taxon>
        <taxon>Cephalothecales</taxon>
        <taxon>Cephalothecaceae</taxon>
        <taxon>Phialemonium</taxon>
    </lineage>
</organism>
<evidence type="ECO:0000256" key="1">
    <source>
        <dbReference type="ARBA" id="ARBA00004125"/>
    </source>
</evidence>
<dbReference type="InterPro" id="IPR007131">
    <property type="entry name" value="SHD1"/>
</dbReference>
<comment type="similarity">
    <text evidence="4">Belongs to the SLA1 family.</text>
</comment>
<feature type="compositionally biased region" description="Polar residues" evidence="16">
    <location>
        <begin position="962"/>
        <end position="979"/>
    </location>
</feature>
<evidence type="ECO:0000256" key="10">
    <source>
        <dbReference type="ARBA" id="ARBA00022737"/>
    </source>
</evidence>
<evidence type="ECO:0000256" key="15">
    <source>
        <dbReference type="PROSITE-ProRule" id="PRU00192"/>
    </source>
</evidence>
<dbReference type="CDD" id="cd11773">
    <property type="entry name" value="SH3_Sla1p_1"/>
    <property type="match status" value="1"/>
</dbReference>
<feature type="region of interest" description="Disordered" evidence="16">
    <location>
        <begin position="633"/>
        <end position="658"/>
    </location>
</feature>
<evidence type="ECO:0000256" key="2">
    <source>
        <dbReference type="ARBA" id="ARBA00004134"/>
    </source>
</evidence>
<dbReference type="Pfam" id="PF03983">
    <property type="entry name" value="SHD1"/>
    <property type="match status" value="1"/>
</dbReference>
<dbReference type="SUPFAM" id="SSF50044">
    <property type="entry name" value="SH3-domain"/>
    <property type="match status" value="3"/>
</dbReference>
<feature type="compositionally biased region" description="Polar residues" evidence="16">
    <location>
        <begin position="646"/>
        <end position="655"/>
    </location>
</feature>
<feature type="region of interest" description="Disordered" evidence="16">
    <location>
        <begin position="191"/>
        <end position="272"/>
    </location>
</feature>
<evidence type="ECO:0000256" key="13">
    <source>
        <dbReference type="ARBA" id="ARBA00023203"/>
    </source>
</evidence>
<dbReference type="GO" id="GO:0000147">
    <property type="term" value="P:actin cortical patch assembly"/>
    <property type="evidence" value="ECO:0007669"/>
    <property type="project" value="TreeGrafter"/>
</dbReference>
<dbReference type="GO" id="GO:0006897">
    <property type="term" value="P:endocytosis"/>
    <property type="evidence" value="ECO:0007669"/>
    <property type="project" value="UniProtKB-KW"/>
</dbReference>
<keyword evidence="6 15" id="KW-0728">SH3 domain</keyword>
<dbReference type="RefSeq" id="XP_060286107.1">
    <property type="nucleotide sequence ID" value="XM_060424364.1"/>
</dbReference>
<feature type="region of interest" description="Disordered" evidence="16">
    <location>
        <begin position="1105"/>
        <end position="1177"/>
    </location>
</feature>
<dbReference type="GO" id="GO:0030674">
    <property type="term" value="F:protein-macromolecule adaptor activity"/>
    <property type="evidence" value="ECO:0007669"/>
    <property type="project" value="InterPro"/>
</dbReference>
<keyword evidence="11" id="KW-0967">Endosome</keyword>
<dbReference type="CDD" id="cd09532">
    <property type="entry name" value="SAM_SLA1_fungal"/>
    <property type="match status" value="1"/>
</dbReference>
<evidence type="ECO:0000256" key="6">
    <source>
        <dbReference type="ARBA" id="ARBA00022443"/>
    </source>
</evidence>
<feature type="compositionally biased region" description="Polar residues" evidence="16">
    <location>
        <begin position="446"/>
        <end position="466"/>
    </location>
</feature>
<feature type="region of interest" description="Disordered" evidence="16">
    <location>
        <begin position="731"/>
        <end position="843"/>
    </location>
</feature>
<dbReference type="InterPro" id="IPR035800">
    <property type="entry name" value="Sla1_SH3_1"/>
</dbReference>
<dbReference type="InterPro" id="IPR056996">
    <property type="entry name" value="PH_SLA1"/>
</dbReference>
<dbReference type="Gene3D" id="2.30.30.700">
    <property type="entry name" value="SLA1 homology domain 1"/>
    <property type="match status" value="1"/>
</dbReference>
<comment type="caution">
    <text evidence="18">The sequence shown here is derived from an EMBL/GenBank/DDBJ whole genome shotgun (WGS) entry which is preliminary data.</text>
</comment>
<feature type="region of interest" description="Disordered" evidence="16">
    <location>
        <begin position="118"/>
        <end position="175"/>
    </location>
</feature>
<evidence type="ECO:0000256" key="12">
    <source>
        <dbReference type="ARBA" id="ARBA00023136"/>
    </source>
</evidence>
<dbReference type="InterPro" id="IPR036028">
    <property type="entry name" value="SH3-like_dom_sf"/>
</dbReference>
<dbReference type="GeneID" id="85307551"/>
<evidence type="ECO:0000313" key="18">
    <source>
        <dbReference type="EMBL" id="KAK1769894.1"/>
    </source>
</evidence>
<reference evidence="18" key="1">
    <citation type="submission" date="2023-06" db="EMBL/GenBank/DDBJ databases">
        <title>Genome-scale phylogeny and comparative genomics of the fungal order Sordariales.</title>
        <authorList>
            <consortium name="Lawrence Berkeley National Laboratory"/>
            <person name="Hensen N."/>
            <person name="Bonometti L."/>
            <person name="Westerberg I."/>
            <person name="Brannstrom I.O."/>
            <person name="Guillou S."/>
            <person name="Cros-Aarteil S."/>
            <person name="Calhoun S."/>
            <person name="Haridas S."/>
            <person name="Kuo A."/>
            <person name="Mondo S."/>
            <person name="Pangilinan J."/>
            <person name="Riley R."/>
            <person name="Labutti K."/>
            <person name="Andreopoulos B."/>
            <person name="Lipzen A."/>
            <person name="Chen C."/>
            <person name="Yanf M."/>
            <person name="Daum C."/>
            <person name="Ng V."/>
            <person name="Clum A."/>
            <person name="Steindorff A."/>
            <person name="Ohm R."/>
            <person name="Martin F."/>
            <person name="Silar P."/>
            <person name="Natvig D."/>
            <person name="Lalanne C."/>
            <person name="Gautier V."/>
            <person name="Ament-Velasquez S.L."/>
            <person name="Kruys A."/>
            <person name="Hutchinson M.I."/>
            <person name="Powell A.J."/>
            <person name="Barry K."/>
            <person name="Miller A.N."/>
            <person name="Grigoriev I.V."/>
            <person name="Debuchy R."/>
            <person name="Gladieux P."/>
            <person name="Thoren M.H."/>
            <person name="Johannesson H."/>
        </authorList>
    </citation>
    <scope>NUCLEOTIDE SEQUENCE</scope>
    <source>
        <strain evidence="18">8032-3</strain>
    </source>
</reference>
<evidence type="ECO:0000259" key="17">
    <source>
        <dbReference type="PROSITE" id="PS50002"/>
    </source>
</evidence>
<feature type="compositionally biased region" description="Low complexity" evidence="16">
    <location>
        <begin position="141"/>
        <end position="175"/>
    </location>
</feature>
<feature type="compositionally biased region" description="Polar residues" evidence="16">
    <location>
        <begin position="506"/>
        <end position="522"/>
    </location>
</feature>
<feature type="compositionally biased region" description="Low complexity" evidence="16">
    <location>
        <begin position="533"/>
        <end position="544"/>
    </location>
</feature>
<dbReference type="InterPro" id="IPR035821">
    <property type="entry name" value="Sla1_SH3_3"/>
</dbReference>
<feature type="region of interest" description="Disordered" evidence="16">
    <location>
        <begin position="446"/>
        <end position="572"/>
    </location>
</feature>
<keyword evidence="13" id="KW-0009">Actin-binding</keyword>
<dbReference type="Pfam" id="PF14604">
    <property type="entry name" value="SH3_9"/>
    <property type="match status" value="1"/>
</dbReference>
<keyword evidence="8" id="KW-0963">Cytoplasm</keyword>
<evidence type="ECO:0000256" key="3">
    <source>
        <dbReference type="ARBA" id="ARBA00004413"/>
    </source>
</evidence>
<dbReference type="GO" id="GO:0003779">
    <property type="term" value="F:actin binding"/>
    <property type="evidence" value="ECO:0007669"/>
    <property type="project" value="UniProtKB-KW"/>
</dbReference>
<evidence type="ECO:0000256" key="16">
    <source>
        <dbReference type="SAM" id="MobiDB-lite"/>
    </source>
</evidence>
<evidence type="ECO:0000256" key="8">
    <source>
        <dbReference type="ARBA" id="ARBA00022490"/>
    </source>
</evidence>
<evidence type="ECO:0000256" key="5">
    <source>
        <dbReference type="ARBA" id="ARBA00020357"/>
    </source>
</evidence>
<dbReference type="GO" id="GO:0030479">
    <property type="term" value="C:actin cortical patch"/>
    <property type="evidence" value="ECO:0007669"/>
    <property type="project" value="UniProtKB-SubCell"/>
</dbReference>
<dbReference type="Proteomes" id="UP001244011">
    <property type="component" value="Unassembled WGS sequence"/>
</dbReference>
<dbReference type="EMBL" id="MU839001">
    <property type="protein sequence ID" value="KAK1769894.1"/>
    <property type="molecule type" value="Genomic_DNA"/>
</dbReference>
<dbReference type="GO" id="GO:0010008">
    <property type="term" value="C:endosome membrane"/>
    <property type="evidence" value="ECO:0007669"/>
    <property type="project" value="UniProtKB-SubCell"/>
</dbReference>
<keyword evidence="9" id="KW-0254">Endocytosis</keyword>
<dbReference type="InterPro" id="IPR001452">
    <property type="entry name" value="SH3_domain"/>
</dbReference>
<evidence type="ECO:0000256" key="11">
    <source>
        <dbReference type="ARBA" id="ARBA00022753"/>
    </source>
</evidence>
<dbReference type="Pfam" id="PF24081">
    <property type="entry name" value="PH_SLA1"/>
    <property type="match status" value="1"/>
</dbReference>
<accession>A0AAJ0C743</accession>
<feature type="domain" description="SH3" evidence="17">
    <location>
        <begin position="2"/>
        <end position="69"/>
    </location>
</feature>
<dbReference type="Gene3D" id="1.10.150.50">
    <property type="entry name" value="Transcription Factor, Ets-1"/>
    <property type="match status" value="1"/>
</dbReference>
<dbReference type="PROSITE" id="PS50002">
    <property type="entry name" value="SH3"/>
    <property type="match status" value="2"/>
</dbReference>
<dbReference type="Pfam" id="PF00018">
    <property type="entry name" value="SH3_1"/>
    <property type="match status" value="2"/>
</dbReference>
<dbReference type="PANTHER" id="PTHR15735">
    <property type="entry name" value="FCH AND DOUBLE SH3 DOMAINS PROTEIN"/>
    <property type="match status" value="1"/>
</dbReference>
<evidence type="ECO:0000256" key="14">
    <source>
        <dbReference type="ARBA" id="ARBA00023212"/>
    </source>
</evidence>
<keyword evidence="10" id="KW-0677">Repeat</keyword>
<feature type="compositionally biased region" description="Basic and acidic residues" evidence="16">
    <location>
        <begin position="467"/>
        <end position="479"/>
    </location>
</feature>
<keyword evidence="7" id="KW-1003">Cell membrane</keyword>
<feature type="compositionally biased region" description="Low complexity" evidence="16">
    <location>
        <begin position="786"/>
        <end position="808"/>
    </location>
</feature>
<evidence type="ECO:0000256" key="9">
    <source>
        <dbReference type="ARBA" id="ARBA00022583"/>
    </source>
</evidence>
<feature type="region of interest" description="Disordered" evidence="16">
    <location>
        <begin position="865"/>
        <end position="887"/>
    </location>
</feature>
<proteinExistence type="inferred from homology"/>
<dbReference type="GO" id="GO:0043130">
    <property type="term" value="F:ubiquitin binding"/>
    <property type="evidence" value="ECO:0007669"/>
    <property type="project" value="InterPro"/>
</dbReference>
<gene>
    <name evidence="18" type="ORF">QBC33DRAFT_446291</name>
</gene>
<feature type="compositionally biased region" description="Low complexity" evidence="16">
    <location>
        <begin position="825"/>
        <end position="842"/>
    </location>
</feature>
<evidence type="ECO:0000313" key="19">
    <source>
        <dbReference type="Proteomes" id="UP001244011"/>
    </source>
</evidence>
<feature type="domain" description="SH3" evidence="17">
    <location>
        <begin position="383"/>
        <end position="445"/>
    </location>
</feature>
<protein>
    <recommendedName>
        <fullName evidence="5">Actin cytoskeleton-regulatory complex protein SLA1</fullName>
    </recommendedName>
</protein>
<dbReference type="GO" id="GO:0005634">
    <property type="term" value="C:nucleus"/>
    <property type="evidence" value="ECO:0007669"/>
    <property type="project" value="TreeGrafter"/>
</dbReference>
<evidence type="ECO:0000256" key="4">
    <source>
        <dbReference type="ARBA" id="ARBA00007948"/>
    </source>
</evidence>
<dbReference type="GO" id="GO:0005886">
    <property type="term" value="C:plasma membrane"/>
    <property type="evidence" value="ECO:0007669"/>
    <property type="project" value="UniProtKB-SubCell"/>
</dbReference>
<feature type="compositionally biased region" description="Low complexity" evidence="16">
    <location>
        <begin position="941"/>
        <end position="952"/>
    </location>
</feature>
<dbReference type="CDD" id="cd11775">
    <property type="entry name" value="SH3_Sla1p_3"/>
    <property type="match status" value="1"/>
</dbReference>